<dbReference type="Pfam" id="PF01077">
    <property type="entry name" value="NIR_SIR"/>
    <property type="match status" value="1"/>
</dbReference>
<dbReference type="GO" id="GO:0020037">
    <property type="term" value="F:heme binding"/>
    <property type="evidence" value="ECO:0007669"/>
    <property type="project" value="InterPro"/>
</dbReference>
<dbReference type="Gene3D" id="3.30.70.20">
    <property type="match status" value="1"/>
</dbReference>
<evidence type="ECO:0000256" key="6">
    <source>
        <dbReference type="ARBA" id="ARBA00023004"/>
    </source>
</evidence>
<dbReference type="HOGENOM" id="CLU_072599_0_1_12"/>
<evidence type="ECO:0000313" key="10">
    <source>
        <dbReference type="Proteomes" id="UP000009222"/>
    </source>
</evidence>
<dbReference type="STRING" id="545695.TREAZ_1728"/>
<evidence type="ECO:0000256" key="3">
    <source>
        <dbReference type="ARBA" id="ARBA00022617"/>
    </source>
</evidence>
<dbReference type="InterPro" id="IPR017896">
    <property type="entry name" value="4Fe4S_Fe-S-bd"/>
</dbReference>
<dbReference type="eggNOG" id="COG2221">
    <property type="taxonomic scope" value="Bacteria"/>
</dbReference>
<dbReference type="Proteomes" id="UP000009222">
    <property type="component" value="Chromosome"/>
</dbReference>
<keyword evidence="7" id="KW-0411">Iron-sulfur</keyword>
<feature type="domain" description="4Fe-4S ferredoxin-type" evidence="8">
    <location>
        <begin position="157"/>
        <end position="186"/>
    </location>
</feature>
<dbReference type="GO" id="GO:0051539">
    <property type="term" value="F:4 iron, 4 sulfur cluster binding"/>
    <property type="evidence" value="ECO:0007669"/>
    <property type="project" value="UniProtKB-KW"/>
</dbReference>
<feature type="domain" description="4Fe-4S ferredoxin-type" evidence="8">
    <location>
        <begin position="188"/>
        <end position="217"/>
    </location>
</feature>
<dbReference type="Pfam" id="PF03460">
    <property type="entry name" value="NIR_SIR_ferr"/>
    <property type="match status" value="1"/>
</dbReference>
<proteinExistence type="inferred from homology"/>
<dbReference type="InterPro" id="IPR006066">
    <property type="entry name" value="NO2/SO3_Rdtase_FeS/sirohaem_BS"/>
</dbReference>
<keyword evidence="3" id="KW-0349">Heme</keyword>
<keyword evidence="5" id="KW-0560">Oxidoreductase</keyword>
<dbReference type="Pfam" id="PF00037">
    <property type="entry name" value="Fer4"/>
    <property type="match status" value="2"/>
</dbReference>
<dbReference type="AlphaFoldDB" id="F5YCM5"/>
<dbReference type="Gene3D" id="3.30.70.3340">
    <property type="match status" value="1"/>
</dbReference>
<dbReference type="RefSeq" id="WP_015710296.1">
    <property type="nucleotide sequence ID" value="NC_015577.1"/>
</dbReference>
<dbReference type="InterPro" id="IPR005117">
    <property type="entry name" value="NiRdtase/SiRdtase_haem-b_fer"/>
</dbReference>
<dbReference type="InterPro" id="IPR045854">
    <property type="entry name" value="NO2/SO3_Rdtase_4Fe4S_sf"/>
</dbReference>
<dbReference type="SUPFAM" id="SSF55124">
    <property type="entry name" value="Nitrite/Sulfite reductase N-terminal domain-like"/>
    <property type="match status" value="1"/>
</dbReference>
<gene>
    <name evidence="9" type="ordered locus">TREAZ_1728</name>
</gene>
<accession>F5YCM5</accession>
<dbReference type="GO" id="GO:0009337">
    <property type="term" value="C:sulfite reductase complex (NADPH)"/>
    <property type="evidence" value="ECO:0007669"/>
    <property type="project" value="TreeGrafter"/>
</dbReference>
<evidence type="ECO:0000256" key="7">
    <source>
        <dbReference type="ARBA" id="ARBA00023014"/>
    </source>
</evidence>
<protein>
    <submittedName>
        <fullName evidence="9">Nitrite/sulfite reductase, 4Fe-4S iron-sulfur cluster-binding domain protein</fullName>
    </submittedName>
</protein>
<dbReference type="OrthoDB" id="9803192at2"/>
<sequence length="288" mass="31506">MAETDYAALKKDGFMRQVQKDKFSMRLKVIGGQIGSAQLDKISEVARKYGKGYVHFTSRQGVEIPFIDLADIEKVKQDLASANVLIGVCGPRVRTVTACQGKTVCPSGSIETSDLAKELDQRYFGLELPHKFKIGITGCKNNCLKAEENDFGIKGGIFPVWEKPACTFCGVCEAVCPVNVVKVDKDKKDLAFDEKGCVYCGKCVKSCPTEAWKGKSGYVLSFGGMFGNDIKEGLRLLPLIFEKPQVFKAADGVIKFYKAHGKPSERLGKTIARIGADVLKKDLEEALA</sequence>
<dbReference type="InterPro" id="IPR006067">
    <property type="entry name" value="NO2/SO3_Rdtase_4Fe4S_dom"/>
</dbReference>
<dbReference type="SUPFAM" id="SSF54862">
    <property type="entry name" value="4Fe-4S ferredoxins"/>
    <property type="match status" value="1"/>
</dbReference>
<keyword evidence="6" id="KW-0408">Iron</keyword>
<keyword evidence="10" id="KW-1185">Reference proteome</keyword>
<name>F5YCM5_LEAAZ</name>
<evidence type="ECO:0000256" key="5">
    <source>
        <dbReference type="ARBA" id="ARBA00023002"/>
    </source>
</evidence>
<dbReference type="PANTHER" id="PTHR11493">
    <property type="entry name" value="SULFITE REDUCTASE [NADPH] SUBUNIT BETA-RELATED"/>
    <property type="match status" value="1"/>
</dbReference>
<keyword evidence="4" id="KW-0479">Metal-binding</keyword>
<dbReference type="GO" id="GO:0050311">
    <property type="term" value="F:sulfite reductase (ferredoxin) activity"/>
    <property type="evidence" value="ECO:0007669"/>
    <property type="project" value="TreeGrafter"/>
</dbReference>
<comment type="similarity">
    <text evidence="1">Belongs to the nitrite and sulfite reductase 4Fe-4S domain family.</text>
</comment>
<reference evidence="9 10" key="2">
    <citation type="journal article" date="2011" name="ISME J.">
        <title>RNA-seq reveals cooperative metabolic interactions between two termite-gut spirochete species in co-culture.</title>
        <authorList>
            <person name="Rosenthal A.Z."/>
            <person name="Matson E.G."/>
            <person name="Eldar A."/>
            <person name="Leadbetter J.R."/>
        </authorList>
    </citation>
    <scope>NUCLEOTIDE SEQUENCE [LARGE SCALE GENOMIC DNA]</scope>
    <source>
        <strain evidence="10">ATCC BAA-888 / DSM 13862 / ZAS-9</strain>
    </source>
</reference>
<dbReference type="InParanoid" id="F5YCM5"/>
<evidence type="ECO:0000256" key="1">
    <source>
        <dbReference type="ARBA" id="ARBA00010429"/>
    </source>
</evidence>
<dbReference type="PANTHER" id="PTHR11493:SF54">
    <property type="entry name" value="ANAEROBIC SULFITE REDUCTASE SUBUNIT C"/>
    <property type="match status" value="1"/>
</dbReference>
<evidence type="ECO:0000259" key="8">
    <source>
        <dbReference type="PROSITE" id="PS51379"/>
    </source>
</evidence>
<dbReference type="PROSITE" id="PS00365">
    <property type="entry name" value="NIR_SIR"/>
    <property type="match status" value="1"/>
</dbReference>
<dbReference type="Gene3D" id="3.30.413.10">
    <property type="entry name" value="Sulfite Reductase Hemoprotein, domain 1"/>
    <property type="match status" value="1"/>
</dbReference>
<dbReference type="GO" id="GO:0046872">
    <property type="term" value="F:metal ion binding"/>
    <property type="evidence" value="ECO:0007669"/>
    <property type="project" value="UniProtKB-KW"/>
</dbReference>
<dbReference type="GO" id="GO:0016002">
    <property type="term" value="F:sulfite reductase activity"/>
    <property type="evidence" value="ECO:0007669"/>
    <property type="project" value="TreeGrafter"/>
</dbReference>
<dbReference type="PROSITE" id="PS51379">
    <property type="entry name" value="4FE4S_FER_2"/>
    <property type="match status" value="2"/>
</dbReference>
<keyword evidence="2" id="KW-0004">4Fe-4S</keyword>
<reference evidence="10" key="1">
    <citation type="submission" date="2009-12" db="EMBL/GenBank/DDBJ databases">
        <title>Complete sequence of Treponema azotonutricium strain ZAS-9.</title>
        <authorList>
            <person name="Tetu S.G."/>
            <person name="Matson E."/>
            <person name="Ren Q."/>
            <person name="Seshadri R."/>
            <person name="Elbourne L."/>
            <person name="Hassan K.A."/>
            <person name="Durkin A."/>
            <person name="Radune D."/>
            <person name="Mohamoud Y."/>
            <person name="Shay R."/>
            <person name="Jin S."/>
            <person name="Zhang X."/>
            <person name="Lucey K."/>
            <person name="Ballor N.R."/>
            <person name="Ottesen E."/>
            <person name="Rosenthal R."/>
            <person name="Allen A."/>
            <person name="Leadbetter J.R."/>
            <person name="Paulsen I.T."/>
        </authorList>
    </citation>
    <scope>NUCLEOTIDE SEQUENCE [LARGE SCALE GENOMIC DNA]</scope>
    <source>
        <strain evidence="10">ATCC BAA-888 / DSM 13862 / ZAS-9</strain>
    </source>
</reference>
<evidence type="ECO:0000313" key="9">
    <source>
        <dbReference type="EMBL" id="AEF81033.1"/>
    </source>
</evidence>
<evidence type="ECO:0000256" key="4">
    <source>
        <dbReference type="ARBA" id="ARBA00022723"/>
    </source>
</evidence>
<dbReference type="GO" id="GO:0000103">
    <property type="term" value="P:sulfate assimilation"/>
    <property type="evidence" value="ECO:0007669"/>
    <property type="project" value="TreeGrafter"/>
</dbReference>
<dbReference type="InterPro" id="IPR036136">
    <property type="entry name" value="Nit/Sulf_reduc_fer-like_dom_sf"/>
</dbReference>
<evidence type="ECO:0000256" key="2">
    <source>
        <dbReference type="ARBA" id="ARBA00022485"/>
    </source>
</evidence>
<dbReference type="EMBL" id="CP001841">
    <property type="protein sequence ID" value="AEF81033.1"/>
    <property type="molecule type" value="Genomic_DNA"/>
</dbReference>
<dbReference type="InterPro" id="IPR045169">
    <property type="entry name" value="NO2/SO3_Rdtase_4Fe4S_prot"/>
</dbReference>
<dbReference type="PRINTS" id="PR00397">
    <property type="entry name" value="SIROHAEM"/>
</dbReference>
<dbReference type="PROSITE" id="PS00198">
    <property type="entry name" value="4FE4S_FER_1"/>
    <property type="match status" value="1"/>
</dbReference>
<organism evidence="9 10">
    <name type="scientific">Leadbettera azotonutricia (strain ATCC BAA-888 / DSM 13862 / ZAS-9)</name>
    <name type="common">Treponema azotonutricium</name>
    <dbReference type="NCBI Taxonomy" id="545695"/>
    <lineage>
        <taxon>Bacteria</taxon>
        <taxon>Pseudomonadati</taxon>
        <taxon>Spirochaetota</taxon>
        <taxon>Spirochaetia</taxon>
        <taxon>Spirochaetales</taxon>
        <taxon>Breznakiellaceae</taxon>
        <taxon>Leadbettera</taxon>
    </lineage>
</organism>
<dbReference type="SUPFAM" id="SSF56014">
    <property type="entry name" value="Nitrite and sulphite reductase 4Fe-4S domain-like"/>
    <property type="match status" value="1"/>
</dbReference>
<dbReference type="KEGG" id="taz:TREAZ_1728"/>
<dbReference type="InterPro" id="IPR017900">
    <property type="entry name" value="4Fe4S_Fe_S_CS"/>
</dbReference>